<dbReference type="Gene3D" id="1.25.40.180">
    <property type="match status" value="2"/>
</dbReference>
<dbReference type="PANTHER" id="PTHR12626">
    <property type="entry name" value="PROGRAMMED CELL DEATH 4"/>
    <property type="match status" value="1"/>
</dbReference>
<dbReference type="PANTHER" id="PTHR12626:SF0">
    <property type="entry name" value="PROGRAMMED CELL DEATH PROTEIN 4"/>
    <property type="match status" value="1"/>
</dbReference>
<keyword evidence="3" id="KW-0963">Cytoplasm</keyword>
<organism evidence="8 9">
    <name type="scientific">Parastrongyloides trichosuri</name>
    <name type="common">Possum-specific nematode worm</name>
    <dbReference type="NCBI Taxonomy" id="131310"/>
    <lineage>
        <taxon>Eukaryota</taxon>
        <taxon>Metazoa</taxon>
        <taxon>Ecdysozoa</taxon>
        <taxon>Nematoda</taxon>
        <taxon>Chromadorea</taxon>
        <taxon>Rhabditida</taxon>
        <taxon>Tylenchina</taxon>
        <taxon>Panagrolaimomorpha</taxon>
        <taxon>Strongyloidoidea</taxon>
        <taxon>Strongyloididae</taxon>
        <taxon>Parastrongyloides</taxon>
    </lineage>
</organism>
<dbReference type="SUPFAM" id="SSF48371">
    <property type="entry name" value="ARM repeat"/>
    <property type="match status" value="2"/>
</dbReference>
<feature type="compositionally biased region" description="Basic residues" evidence="6">
    <location>
        <begin position="64"/>
        <end position="76"/>
    </location>
</feature>
<dbReference type="GO" id="GO:0045892">
    <property type="term" value="P:negative regulation of DNA-templated transcription"/>
    <property type="evidence" value="ECO:0007669"/>
    <property type="project" value="InterPro"/>
</dbReference>
<keyword evidence="4" id="KW-0677">Repeat</keyword>
<feature type="domain" description="MI" evidence="7">
    <location>
        <begin position="116"/>
        <end position="243"/>
    </location>
</feature>
<evidence type="ECO:0000259" key="7">
    <source>
        <dbReference type="PROSITE" id="PS51366"/>
    </source>
</evidence>
<dbReference type="WBParaSite" id="PTRK_0000256600.1">
    <property type="protein sequence ID" value="PTRK_0000256600.1"/>
    <property type="gene ID" value="PTRK_0000256600"/>
</dbReference>
<evidence type="ECO:0000256" key="5">
    <source>
        <dbReference type="ARBA" id="ARBA00023242"/>
    </source>
</evidence>
<dbReference type="Pfam" id="PF02847">
    <property type="entry name" value="MA3"/>
    <property type="match status" value="1"/>
</dbReference>
<sequence length="405" mass="46559">MNHTLSRHTSECQDDPEILAGIISNSKDTKKRPSLKEQQNIGKRASRNSLSHSIEKVGVSHSPAKIRSRKSSRHSQSRYSSLDGLDTDDILDDNVIPDGFTDSEDDETYDIYNKAKAEQAVSMILIDFFSSQDVEETVDTLLPYLNDKSLCQTLKKIIIYPIENGDYGAYGSISDLVFGIVTRLKQNDSQIDATLQYVIEDILLNLEEYSLNCSKAEDLLSVFLARLILDDIYSERYLQTLVGKFSFYDKAGNCLIRAVEIVKKPEKINDILPVNTGYEHVENLSNKIFSILKEYLREENIENVKEKFKELNTSYYKHEIVYQCSIISATENDKTFNALLCELIMNMYENGELTQRLIKEGLVRFFQDIQNHHLKFCKDEVDDFVHLLCQNEELDLMNALNVFYK</sequence>
<proteinExistence type="inferred from homology"/>
<dbReference type="InterPro" id="IPR003891">
    <property type="entry name" value="Initiation_fac_eIF4g_MI"/>
</dbReference>
<dbReference type="GO" id="GO:0005737">
    <property type="term" value="C:cytoplasm"/>
    <property type="evidence" value="ECO:0007669"/>
    <property type="project" value="UniProtKB-SubCell"/>
</dbReference>
<dbReference type="AlphaFoldDB" id="A0A0N4Z623"/>
<evidence type="ECO:0000313" key="9">
    <source>
        <dbReference type="WBParaSite" id="PTRK_0000256600.1"/>
    </source>
</evidence>
<feature type="region of interest" description="Disordered" evidence="6">
    <location>
        <begin position="23"/>
        <end position="85"/>
    </location>
</feature>
<name>A0A0N4Z623_PARTI</name>
<comment type="subcellular location">
    <subcellularLocation>
        <location evidence="1">Cytoplasm</location>
    </subcellularLocation>
</comment>
<evidence type="ECO:0000256" key="2">
    <source>
        <dbReference type="ARBA" id="ARBA00005497"/>
    </source>
</evidence>
<dbReference type="InterPro" id="IPR016024">
    <property type="entry name" value="ARM-type_fold"/>
</dbReference>
<dbReference type="InterPro" id="IPR039778">
    <property type="entry name" value="PDCD4"/>
</dbReference>
<accession>A0A0N4Z623</accession>
<evidence type="ECO:0000256" key="1">
    <source>
        <dbReference type="ARBA" id="ARBA00004496"/>
    </source>
</evidence>
<keyword evidence="8" id="KW-1185">Reference proteome</keyword>
<dbReference type="Proteomes" id="UP000038045">
    <property type="component" value="Unplaced"/>
</dbReference>
<evidence type="ECO:0000256" key="3">
    <source>
        <dbReference type="ARBA" id="ARBA00022490"/>
    </source>
</evidence>
<dbReference type="PROSITE" id="PS51366">
    <property type="entry name" value="MI"/>
    <property type="match status" value="2"/>
</dbReference>
<evidence type="ECO:0000256" key="4">
    <source>
        <dbReference type="ARBA" id="ARBA00022737"/>
    </source>
</evidence>
<keyword evidence="5" id="KW-0539">Nucleus</keyword>
<dbReference type="STRING" id="131310.A0A0N4Z623"/>
<feature type="compositionally biased region" description="Polar residues" evidence="6">
    <location>
        <begin position="36"/>
        <end position="52"/>
    </location>
</feature>
<reference evidence="9" key="1">
    <citation type="submission" date="2017-02" db="UniProtKB">
        <authorList>
            <consortium name="WormBaseParasite"/>
        </authorList>
    </citation>
    <scope>IDENTIFICATION</scope>
</reference>
<feature type="domain" description="MI" evidence="7">
    <location>
        <begin position="283"/>
        <end position="404"/>
    </location>
</feature>
<evidence type="ECO:0000313" key="8">
    <source>
        <dbReference type="Proteomes" id="UP000038045"/>
    </source>
</evidence>
<comment type="similarity">
    <text evidence="2">Belongs to the PDCD4 family.</text>
</comment>
<protein>
    <submittedName>
        <fullName evidence="9">Programmed cell death protein 4</fullName>
    </submittedName>
</protein>
<evidence type="ECO:0000256" key="6">
    <source>
        <dbReference type="SAM" id="MobiDB-lite"/>
    </source>
</evidence>